<keyword evidence="2" id="KW-1185">Reference proteome</keyword>
<dbReference type="AlphaFoldDB" id="A0A934JU73"/>
<name>A0A934JU73_9GAMM</name>
<comment type="caution">
    <text evidence="1">The sequence shown here is derived from an EMBL/GenBank/DDBJ whole genome shotgun (WGS) entry which is preliminary data.</text>
</comment>
<evidence type="ECO:0000313" key="2">
    <source>
        <dbReference type="Proteomes" id="UP000628710"/>
    </source>
</evidence>
<evidence type="ECO:0000313" key="1">
    <source>
        <dbReference type="EMBL" id="MBJ7538382.1"/>
    </source>
</evidence>
<dbReference type="RefSeq" id="WP_199468788.1">
    <property type="nucleotide sequence ID" value="NZ_JAEMNX010000012.1"/>
</dbReference>
<dbReference type="Pfam" id="PF04102">
    <property type="entry name" value="SlyX"/>
    <property type="match status" value="1"/>
</dbReference>
<dbReference type="PANTHER" id="PTHR36508">
    <property type="entry name" value="PROTEIN SLYX"/>
    <property type="match status" value="1"/>
</dbReference>
<gene>
    <name evidence="1" type="ORF">I8J31_11925</name>
</gene>
<dbReference type="EMBL" id="JAEMNX010000012">
    <property type="protein sequence ID" value="MBJ7538382.1"/>
    <property type="molecule type" value="Genomic_DNA"/>
</dbReference>
<dbReference type="Proteomes" id="UP000628710">
    <property type="component" value="Unassembled WGS sequence"/>
</dbReference>
<organism evidence="1 2">
    <name type="scientific">Marinomonas transparens</name>
    <dbReference type="NCBI Taxonomy" id="2795388"/>
    <lineage>
        <taxon>Bacteria</taxon>
        <taxon>Pseudomonadati</taxon>
        <taxon>Pseudomonadota</taxon>
        <taxon>Gammaproteobacteria</taxon>
        <taxon>Oceanospirillales</taxon>
        <taxon>Oceanospirillaceae</taxon>
        <taxon>Marinomonas</taxon>
    </lineage>
</organism>
<reference evidence="1" key="1">
    <citation type="submission" date="2020-12" db="EMBL/GenBank/DDBJ databases">
        <title>Marinomonas arctica sp. nov., a psychrotolerant bacterium isolated from the Arctic.</title>
        <authorList>
            <person name="Zhang Y."/>
        </authorList>
    </citation>
    <scope>NUCLEOTIDE SEQUENCE</scope>
    <source>
        <strain evidence="1">C1424</strain>
    </source>
</reference>
<dbReference type="PANTHER" id="PTHR36508:SF1">
    <property type="entry name" value="PROTEIN SLYX"/>
    <property type="match status" value="1"/>
</dbReference>
<accession>A0A934JU73</accession>
<dbReference type="Gene3D" id="1.20.5.300">
    <property type="match status" value="1"/>
</dbReference>
<dbReference type="InterPro" id="IPR007236">
    <property type="entry name" value="SlyX"/>
</dbReference>
<proteinExistence type="predicted"/>
<protein>
    <submittedName>
        <fullName evidence="1">SlyX family protein</fullName>
    </submittedName>
</protein>
<sequence>MNTSETNQRIDELEFKLQYQEDVIESLNQALVTQQKDMLLVKEKLAALGKQLDTYRQQQTIHEGERPPHY</sequence>